<dbReference type="OrthoDB" id="4557965at2"/>
<reference evidence="2 3" key="1">
    <citation type="submission" date="2013-08" db="EMBL/GenBank/DDBJ databases">
        <title>Intrasporangium oryzae NRRL B-24470.</title>
        <authorList>
            <person name="Liu H."/>
            <person name="Wang G."/>
        </authorList>
    </citation>
    <scope>NUCLEOTIDE SEQUENCE [LARGE SCALE GENOMIC DNA]</scope>
    <source>
        <strain evidence="2 3">NRRL B-24470</strain>
    </source>
</reference>
<proteinExistence type="predicted"/>
<evidence type="ECO:0000256" key="1">
    <source>
        <dbReference type="SAM" id="Phobius"/>
    </source>
</evidence>
<dbReference type="RefSeq" id="WP_157557748.1">
    <property type="nucleotide sequence ID" value="NZ_AWSA01000045.1"/>
</dbReference>
<dbReference type="EMBL" id="AWSA01000045">
    <property type="protein sequence ID" value="EWT00364.1"/>
    <property type="molecule type" value="Genomic_DNA"/>
</dbReference>
<feature type="transmembrane region" description="Helical" evidence="1">
    <location>
        <begin position="62"/>
        <end position="83"/>
    </location>
</feature>
<dbReference type="Pfam" id="PF19953">
    <property type="entry name" value="EACC1"/>
    <property type="match status" value="1"/>
</dbReference>
<evidence type="ECO:0000313" key="2">
    <source>
        <dbReference type="EMBL" id="EWT00364.1"/>
    </source>
</evidence>
<keyword evidence="1" id="KW-0472">Membrane</keyword>
<gene>
    <name evidence="2" type="ORF">N865_16030</name>
</gene>
<keyword evidence="1" id="KW-1133">Transmembrane helix</keyword>
<comment type="caution">
    <text evidence="2">The sequence shown here is derived from an EMBL/GenBank/DDBJ whole genome shotgun (WGS) entry which is preliminary data.</text>
</comment>
<name>W9G916_9MICO</name>
<keyword evidence="1" id="KW-0812">Transmembrane</keyword>
<dbReference type="Proteomes" id="UP000019489">
    <property type="component" value="Unassembled WGS sequence"/>
</dbReference>
<organism evidence="2 3">
    <name type="scientific">Intrasporangium oryzae NRRL B-24470</name>
    <dbReference type="NCBI Taxonomy" id="1386089"/>
    <lineage>
        <taxon>Bacteria</taxon>
        <taxon>Bacillati</taxon>
        <taxon>Actinomycetota</taxon>
        <taxon>Actinomycetes</taxon>
        <taxon>Micrococcales</taxon>
        <taxon>Intrasporangiaceae</taxon>
        <taxon>Intrasporangium</taxon>
    </lineage>
</organism>
<dbReference type="eggNOG" id="ENOG5033I03">
    <property type="taxonomic scope" value="Bacteria"/>
</dbReference>
<accession>W9G916</accession>
<keyword evidence="3" id="KW-1185">Reference proteome</keyword>
<dbReference type="InterPro" id="IPR045428">
    <property type="entry name" value="EACC1"/>
</dbReference>
<protein>
    <submittedName>
        <fullName evidence="2">Uncharacterized protein</fullName>
    </submittedName>
</protein>
<evidence type="ECO:0000313" key="3">
    <source>
        <dbReference type="Proteomes" id="UP000019489"/>
    </source>
</evidence>
<sequence length="130" mass="13592">MGTNVRVGLGERGADAERLDVLHRQLGDQLRSVDGLAVRTDAPEGVVPDGSRALDPATVSSLAVAVLGSGGLAALLASLRSWLGREQPRDQRTVRIEVAGDVLELTGASSGEQDRLVALFLARHEVGESS</sequence>
<dbReference type="AlphaFoldDB" id="W9G916"/>